<gene>
    <name evidence="2" type="ORF">DVJ77_12175</name>
</gene>
<sequence>MVRITAVTSCLLAFAITVYAADAPKGWLMVRDGAANTNANYANEDSDINGRLTGVSVLCKNIADTPVTVNALIATDATRVWGAARNVGGVTTVVNLGGKVVIDPQTNNPNHCVINGLTLSQIKGIWH</sequence>
<reference evidence="2 3" key="1">
    <citation type="submission" date="2018-07" db="EMBL/GenBank/DDBJ databases">
        <title>Dyella tabacisoli L4-6T, whole genome shotgun sequence.</title>
        <authorList>
            <person name="Zhou X.-K."/>
            <person name="Li W.-J."/>
            <person name="Duan Y.-Q."/>
        </authorList>
    </citation>
    <scope>NUCLEOTIDE SEQUENCE [LARGE SCALE GENOMIC DNA]</scope>
    <source>
        <strain evidence="2 3">L4-6</strain>
    </source>
</reference>
<evidence type="ECO:0000256" key="1">
    <source>
        <dbReference type="SAM" id="SignalP"/>
    </source>
</evidence>
<dbReference type="Proteomes" id="UP000253782">
    <property type="component" value="Unassembled WGS sequence"/>
</dbReference>
<protein>
    <submittedName>
        <fullName evidence="2">Uncharacterized protein</fullName>
    </submittedName>
</protein>
<evidence type="ECO:0000313" key="3">
    <source>
        <dbReference type="Proteomes" id="UP000253782"/>
    </source>
</evidence>
<keyword evidence="3" id="KW-1185">Reference proteome</keyword>
<comment type="caution">
    <text evidence="2">The sequence shown here is derived from an EMBL/GenBank/DDBJ whole genome shotgun (WGS) entry which is preliminary data.</text>
</comment>
<feature type="signal peptide" evidence="1">
    <location>
        <begin position="1"/>
        <end position="20"/>
    </location>
</feature>
<proteinExistence type="predicted"/>
<keyword evidence="1" id="KW-0732">Signal</keyword>
<dbReference type="EMBL" id="QQAH01000011">
    <property type="protein sequence ID" value="RDD81088.1"/>
    <property type="molecule type" value="Genomic_DNA"/>
</dbReference>
<dbReference type="OrthoDB" id="6430571at2"/>
<organism evidence="2 3">
    <name type="scientific">Dyella tabacisoli</name>
    <dbReference type="NCBI Taxonomy" id="2282381"/>
    <lineage>
        <taxon>Bacteria</taxon>
        <taxon>Pseudomonadati</taxon>
        <taxon>Pseudomonadota</taxon>
        <taxon>Gammaproteobacteria</taxon>
        <taxon>Lysobacterales</taxon>
        <taxon>Rhodanobacteraceae</taxon>
        <taxon>Dyella</taxon>
    </lineage>
</organism>
<name>A0A369UMY6_9GAMM</name>
<feature type="chain" id="PRO_5016944839" evidence="1">
    <location>
        <begin position="21"/>
        <end position="127"/>
    </location>
</feature>
<accession>A0A369UMY6</accession>
<evidence type="ECO:0000313" key="2">
    <source>
        <dbReference type="EMBL" id="RDD81088.1"/>
    </source>
</evidence>
<dbReference type="AlphaFoldDB" id="A0A369UMY6"/>